<organism evidence="5 6">
    <name type="scientific">Tigheibacillus halophilus</name>
    <dbReference type="NCBI Taxonomy" id="361280"/>
    <lineage>
        <taxon>Bacteria</taxon>
        <taxon>Bacillati</taxon>
        <taxon>Bacillota</taxon>
        <taxon>Bacilli</taxon>
        <taxon>Bacillales</taxon>
        <taxon>Bacillaceae</taxon>
        <taxon>Tigheibacillus</taxon>
    </lineage>
</organism>
<feature type="domain" description="Pseudouridine synthase RsuA/RluA-like" evidence="4">
    <location>
        <begin position="7"/>
        <end position="69"/>
    </location>
</feature>
<proteinExistence type="predicted"/>
<dbReference type="PANTHER" id="PTHR21600:SF35">
    <property type="entry name" value="PSEUDOURIDINE SYNTHASE"/>
    <property type="match status" value="1"/>
</dbReference>
<evidence type="ECO:0000256" key="2">
    <source>
        <dbReference type="ARBA" id="ARBA00031870"/>
    </source>
</evidence>
<dbReference type="InterPro" id="IPR006145">
    <property type="entry name" value="PsdUridine_synth_RsuA/RluA"/>
</dbReference>
<name>A0ABU5CA24_9BACI</name>
<dbReference type="Gene3D" id="3.30.2350.10">
    <property type="entry name" value="Pseudouridine synthase"/>
    <property type="match status" value="1"/>
</dbReference>
<dbReference type="GO" id="GO:0016853">
    <property type="term" value="F:isomerase activity"/>
    <property type="evidence" value="ECO:0007669"/>
    <property type="project" value="UniProtKB-KW"/>
</dbReference>
<evidence type="ECO:0000256" key="1">
    <source>
        <dbReference type="ARBA" id="ARBA00000073"/>
    </source>
</evidence>
<keyword evidence="5" id="KW-0413">Isomerase</keyword>
<dbReference type="InterPro" id="IPR050188">
    <property type="entry name" value="RluA_PseudoU_synthase"/>
</dbReference>
<accession>A0ABU5CA24</accession>
<dbReference type="Proteomes" id="UP001281447">
    <property type="component" value="Unassembled WGS sequence"/>
</dbReference>
<dbReference type="Pfam" id="PF00849">
    <property type="entry name" value="PseudoU_synth_2"/>
    <property type="match status" value="1"/>
</dbReference>
<keyword evidence="6" id="KW-1185">Reference proteome</keyword>
<sequence length="125" mass="13844">MTGDLQKEQGTITANIGRKEGSIIERAVVAAGQTAITHYKLLKEKNGMSLVEIQLETGRTHQIRVHFSAMGHPLVGDDLYGGSTARMKRQALHSAMLTFTHPMTHQLLHFTSELPNDMVQCMMEA</sequence>
<dbReference type="EMBL" id="JAWDIP010000004">
    <property type="protein sequence ID" value="MDY0396090.1"/>
    <property type="molecule type" value="Genomic_DNA"/>
</dbReference>
<evidence type="ECO:0000313" key="6">
    <source>
        <dbReference type="Proteomes" id="UP001281447"/>
    </source>
</evidence>
<evidence type="ECO:0000313" key="5">
    <source>
        <dbReference type="EMBL" id="MDY0396090.1"/>
    </source>
</evidence>
<evidence type="ECO:0000259" key="4">
    <source>
        <dbReference type="Pfam" id="PF00849"/>
    </source>
</evidence>
<dbReference type="InterPro" id="IPR020103">
    <property type="entry name" value="PsdUridine_synth_cat_dom_sf"/>
</dbReference>
<comment type="catalytic activity">
    <reaction evidence="1">
        <text>a uridine in RNA = a pseudouridine in RNA</text>
        <dbReference type="Rhea" id="RHEA:48348"/>
        <dbReference type="Rhea" id="RHEA-COMP:12068"/>
        <dbReference type="Rhea" id="RHEA-COMP:12069"/>
        <dbReference type="ChEBI" id="CHEBI:65314"/>
        <dbReference type="ChEBI" id="CHEBI:65315"/>
    </reaction>
</comment>
<reference evidence="5 6" key="1">
    <citation type="submission" date="2023-10" db="EMBL/GenBank/DDBJ databases">
        <title>Virgibacillus halophilus 5B73C genome.</title>
        <authorList>
            <person name="Miliotis G."/>
            <person name="Sengupta P."/>
            <person name="Hameed A."/>
            <person name="Chuvochina M."/>
            <person name="Mcdonagh F."/>
            <person name="Simpson A.C."/>
            <person name="Singh N.K."/>
            <person name="Rekha P.D."/>
            <person name="Raman K."/>
            <person name="Hugenholtz P."/>
            <person name="Venkateswaran K."/>
        </authorList>
    </citation>
    <scope>NUCLEOTIDE SEQUENCE [LARGE SCALE GENOMIC DNA]</scope>
    <source>
        <strain evidence="5 6">5B73C</strain>
    </source>
</reference>
<evidence type="ECO:0000256" key="3">
    <source>
        <dbReference type="ARBA" id="ARBA00033164"/>
    </source>
</evidence>
<comment type="caution">
    <text evidence="5">The sequence shown here is derived from an EMBL/GenBank/DDBJ whole genome shotgun (WGS) entry which is preliminary data.</text>
</comment>
<protein>
    <recommendedName>
        <fullName evidence="2">RNA pseudouridylate synthase</fullName>
    </recommendedName>
    <alternativeName>
        <fullName evidence="3">RNA-uridine isomerase</fullName>
    </alternativeName>
</protein>
<dbReference type="CDD" id="cd02869">
    <property type="entry name" value="PseudoU_synth_RluA_like"/>
    <property type="match status" value="1"/>
</dbReference>
<dbReference type="SUPFAM" id="SSF55120">
    <property type="entry name" value="Pseudouridine synthase"/>
    <property type="match status" value="1"/>
</dbReference>
<gene>
    <name evidence="5" type="ORF">RWE15_19135</name>
</gene>
<dbReference type="PANTHER" id="PTHR21600">
    <property type="entry name" value="MITOCHONDRIAL RNA PSEUDOURIDINE SYNTHASE"/>
    <property type="match status" value="1"/>
</dbReference>